<reference evidence="2" key="1">
    <citation type="journal article" date="2023" name="G3 (Bethesda)">
        <title>A reference genome for the long-term kleptoplast-retaining sea slug Elysia crispata morphotype clarki.</title>
        <authorList>
            <person name="Eastman K.E."/>
            <person name="Pendleton A.L."/>
            <person name="Shaikh M.A."/>
            <person name="Suttiyut T."/>
            <person name="Ogas R."/>
            <person name="Tomko P."/>
            <person name="Gavelis G."/>
            <person name="Widhalm J.R."/>
            <person name="Wisecaver J.H."/>
        </authorList>
    </citation>
    <scope>NUCLEOTIDE SEQUENCE</scope>
    <source>
        <strain evidence="2">ECLA1</strain>
    </source>
</reference>
<keyword evidence="3" id="KW-1185">Reference proteome</keyword>
<name>A0AAE1DLJ3_9GAST</name>
<organism evidence="2 3">
    <name type="scientific">Elysia crispata</name>
    <name type="common">lettuce slug</name>
    <dbReference type="NCBI Taxonomy" id="231223"/>
    <lineage>
        <taxon>Eukaryota</taxon>
        <taxon>Metazoa</taxon>
        <taxon>Spiralia</taxon>
        <taxon>Lophotrochozoa</taxon>
        <taxon>Mollusca</taxon>
        <taxon>Gastropoda</taxon>
        <taxon>Heterobranchia</taxon>
        <taxon>Euthyneura</taxon>
        <taxon>Panpulmonata</taxon>
        <taxon>Sacoglossa</taxon>
        <taxon>Placobranchoidea</taxon>
        <taxon>Plakobranchidae</taxon>
        <taxon>Elysia</taxon>
    </lineage>
</organism>
<dbReference type="AlphaFoldDB" id="A0AAE1DLJ3"/>
<comment type="caution">
    <text evidence="2">The sequence shown here is derived from an EMBL/GenBank/DDBJ whole genome shotgun (WGS) entry which is preliminary data.</text>
</comment>
<feature type="non-terminal residue" evidence="2">
    <location>
        <position position="1"/>
    </location>
</feature>
<dbReference type="Proteomes" id="UP001283361">
    <property type="component" value="Unassembled WGS sequence"/>
</dbReference>
<feature type="region of interest" description="Disordered" evidence="1">
    <location>
        <begin position="72"/>
        <end position="93"/>
    </location>
</feature>
<evidence type="ECO:0000313" key="2">
    <source>
        <dbReference type="EMBL" id="KAK3775034.1"/>
    </source>
</evidence>
<evidence type="ECO:0000256" key="1">
    <source>
        <dbReference type="SAM" id="MobiDB-lite"/>
    </source>
</evidence>
<protein>
    <submittedName>
        <fullName evidence="2">Uncharacterized protein</fullName>
    </submittedName>
</protein>
<dbReference type="EMBL" id="JAWDGP010003359">
    <property type="protein sequence ID" value="KAK3775034.1"/>
    <property type="molecule type" value="Genomic_DNA"/>
</dbReference>
<evidence type="ECO:0000313" key="3">
    <source>
        <dbReference type="Proteomes" id="UP001283361"/>
    </source>
</evidence>
<proteinExistence type="predicted"/>
<sequence>GEVTPASLHWCGYNTGSQQPPVISPGSIGVELGFRVAPDVQPPSQVTERIISLLLNASSGPTHIFSTYVPTLSSSPEVSMSSTRRGGKNPRDS</sequence>
<accession>A0AAE1DLJ3</accession>
<gene>
    <name evidence="2" type="ORF">RRG08_005120</name>
</gene>
<feature type="compositionally biased region" description="Polar residues" evidence="1">
    <location>
        <begin position="72"/>
        <end position="84"/>
    </location>
</feature>